<dbReference type="RefSeq" id="WP_138320291.1">
    <property type="nucleotide sequence ID" value="NZ_VCBC01000011.1"/>
</dbReference>
<dbReference type="EMBL" id="VCBC01000011">
    <property type="protein sequence ID" value="TLU64308.1"/>
    <property type="molecule type" value="Genomic_DNA"/>
</dbReference>
<reference evidence="1 2" key="1">
    <citation type="submission" date="2019-05" db="EMBL/GenBank/DDBJ databases">
        <title>Genome sequences of Thalassotalea litorea 1K03283.</title>
        <authorList>
            <person name="Zhang D."/>
        </authorList>
    </citation>
    <scope>NUCLEOTIDE SEQUENCE [LARGE SCALE GENOMIC DNA]</scope>
    <source>
        <strain evidence="1 2">MCCC 1K03283</strain>
    </source>
</reference>
<dbReference type="AlphaFoldDB" id="A0A5R9IQY5"/>
<dbReference type="InterPro" id="IPR027056">
    <property type="entry name" value="Gluconate_2DH_su3"/>
</dbReference>
<dbReference type="Pfam" id="PF13618">
    <property type="entry name" value="Gluconate_2-dh3"/>
    <property type="match status" value="1"/>
</dbReference>
<sequence length="197" mass="21901">MEQERRRFIANLTRILGAGAALITINATHVSAALAYQRSLDSNIRAGALLNLEQMQILHDVCQTIIPKTDTPGAADLDCHGFIDHQLSVVHTPTQQRAVIAVLRSIHNISNAQFKLAFTGLNDTQKQQCLDNIERGKWGDTKLIENFKFLKSLNAFGYFTSEIGATKVLNYQPVPGGYRGSIPFTNETRNYGSHARY</sequence>
<dbReference type="Proteomes" id="UP000307790">
    <property type="component" value="Unassembled WGS sequence"/>
</dbReference>
<accession>A0A5R9IQY5</accession>
<protein>
    <submittedName>
        <fullName evidence="1">Gluconate 2-dehydrogenase subunit 3 family protein</fullName>
    </submittedName>
</protein>
<evidence type="ECO:0000313" key="2">
    <source>
        <dbReference type="Proteomes" id="UP000307790"/>
    </source>
</evidence>
<proteinExistence type="predicted"/>
<dbReference type="OrthoDB" id="6385145at2"/>
<evidence type="ECO:0000313" key="1">
    <source>
        <dbReference type="EMBL" id="TLU64308.1"/>
    </source>
</evidence>
<keyword evidence="2" id="KW-1185">Reference proteome</keyword>
<gene>
    <name evidence="1" type="ORF">FE810_11940</name>
</gene>
<organism evidence="1 2">
    <name type="scientific">Thalassotalea litorea</name>
    <dbReference type="NCBI Taxonomy" id="2020715"/>
    <lineage>
        <taxon>Bacteria</taxon>
        <taxon>Pseudomonadati</taxon>
        <taxon>Pseudomonadota</taxon>
        <taxon>Gammaproteobacteria</taxon>
        <taxon>Alteromonadales</taxon>
        <taxon>Colwelliaceae</taxon>
        <taxon>Thalassotalea</taxon>
    </lineage>
</organism>
<comment type="caution">
    <text evidence="1">The sequence shown here is derived from an EMBL/GenBank/DDBJ whole genome shotgun (WGS) entry which is preliminary data.</text>
</comment>
<name>A0A5R9IQY5_9GAMM</name>